<dbReference type="InterPro" id="IPR036615">
    <property type="entry name" value="Mur_ligase_C_dom_sf"/>
</dbReference>
<evidence type="ECO:0000256" key="18">
    <source>
        <dbReference type="ARBA" id="ARBA00047808"/>
    </source>
</evidence>
<reference evidence="24 25" key="1">
    <citation type="submission" date="2020-12" db="EMBL/GenBank/DDBJ databases">
        <title>Bacterial novel species Adhaeribacter sp. BT258 isolated from soil.</title>
        <authorList>
            <person name="Jung H.-Y."/>
        </authorList>
    </citation>
    <scope>NUCLEOTIDE SEQUENCE [LARGE SCALE GENOMIC DNA]</scope>
    <source>
        <strain evidence="24 25">BT258</strain>
    </source>
</reference>
<evidence type="ECO:0000256" key="20">
    <source>
        <dbReference type="ARBA" id="ARBA00049161"/>
    </source>
</evidence>
<comment type="catalytic activity">
    <reaction evidence="19">
        <text>(6R)-5,10-methylenetetrahydrofolyl-(gamma-L-Glu)(n) + L-glutamate + ATP = (6R)-5,10-methylenetetrahydrofolyl-(gamma-L-Glu)(n+1) + ADP + phosphate + H(+)</text>
        <dbReference type="Rhea" id="RHEA:51912"/>
        <dbReference type="Rhea" id="RHEA-COMP:13257"/>
        <dbReference type="Rhea" id="RHEA-COMP:13258"/>
        <dbReference type="ChEBI" id="CHEBI:15378"/>
        <dbReference type="ChEBI" id="CHEBI:29985"/>
        <dbReference type="ChEBI" id="CHEBI:30616"/>
        <dbReference type="ChEBI" id="CHEBI:43474"/>
        <dbReference type="ChEBI" id="CHEBI:136572"/>
        <dbReference type="ChEBI" id="CHEBI:456216"/>
        <dbReference type="EC" id="6.3.2.17"/>
    </reaction>
</comment>
<dbReference type="PANTHER" id="PTHR11136">
    <property type="entry name" value="FOLYLPOLYGLUTAMATE SYNTHASE-RELATED"/>
    <property type="match status" value="1"/>
</dbReference>
<feature type="domain" description="Mur ligase C-terminal" evidence="22">
    <location>
        <begin position="303"/>
        <end position="420"/>
    </location>
</feature>
<comment type="catalytic activity">
    <reaction evidence="18">
        <text>10-formyltetrahydrofolyl-(gamma-L-Glu)(n) + L-glutamate + ATP = 10-formyltetrahydrofolyl-(gamma-L-Glu)(n+1) + ADP + phosphate + H(+)</text>
        <dbReference type="Rhea" id="RHEA:51904"/>
        <dbReference type="Rhea" id="RHEA-COMP:13088"/>
        <dbReference type="Rhea" id="RHEA-COMP:14300"/>
        <dbReference type="ChEBI" id="CHEBI:15378"/>
        <dbReference type="ChEBI" id="CHEBI:29985"/>
        <dbReference type="ChEBI" id="CHEBI:30616"/>
        <dbReference type="ChEBI" id="CHEBI:43474"/>
        <dbReference type="ChEBI" id="CHEBI:134413"/>
        <dbReference type="ChEBI" id="CHEBI:456216"/>
        <dbReference type="EC" id="6.3.2.17"/>
    </reaction>
</comment>
<evidence type="ECO:0000259" key="23">
    <source>
        <dbReference type="Pfam" id="PF08245"/>
    </source>
</evidence>
<keyword evidence="11 21" id="KW-0067">ATP-binding</keyword>
<dbReference type="InterPro" id="IPR036565">
    <property type="entry name" value="Mur-like_cat_sf"/>
</dbReference>
<sequence length="430" mass="47930">MTYEQCLEYMYAQLPMFHRIGNAAFNKSLDNILALCQALDNPQRKFKSVHVAGTNGKGSSSNMLAAVLQSAGYKTGLYTSPHLKDFTERIRINGHQIPKDKVVQFVQEHQELFARIKPSFFEMTVALAFQFFVEEQVDIAVIEVGLGGRLDSTNIITPEVCLITNISFDHQSLLGESLPEIAAEKAGIIKPQVPVVISQTQSETVAVFNQKAKAVNAPIVFADQELEVINPDVTLEARTFDIYEGDRVYLSNLELSLLGSYQEFNLPGVLMTVEELRKKGYDISEYNIREGLMNVQELTGFKGRWQVLNEKPLTICDTGHNEAGLRAVLAQIERLDMPKVHFVFGAVNDKDITKILQLLPTEFTYYFCQANIPRALPADDLFTLAKNNGLSGQKYYTVMEAVNAAKAVAKENELIFIGGSTFVVAEVDDL</sequence>
<dbReference type="RefSeq" id="WP_200505635.1">
    <property type="nucleotide sequence ID" value="NZ_JAEHFX010000003.1"/>
</dbReference>
<comment type="function">
    <text evidence="1">Functions in two distinct reactions of the de novo folate biosynthetic pathway. Catalyzes the addition of a glutamate residue to dihydropteroate (7,8-dihydropteroate or H2Pte) to form dihydrofolate (7,8-dihydrofolate monoglutamate or H2Pte-Glu). Also catalyzes successive additions of L-glutamate to tetrahydrofolate or 10-formyltetrahydrofolate or 5,10-methylenetetrahydrofolate, leading to folylpolyglutamate derivatives.</text>
</comment>
<evidence type="ECO:0000256" key="14">
    <source>
        <dbReference type="ARBA" id="ARBA00030048"/>
    </source>
</evidence>
<keyword evidence="9" id="KW-0479">Metal-binding</keyword>
<evidence type="ECO:0000256" key="10">
    <source>
        <dbReference type="ARBA" id="ARBA00022741"/>
    </source>
</evidence>
<dbReference type="InterPro" id="IPR018109">
    <property type="entry name" value="Folylpolyglutamate_synth_CS"/>
</dbReference>
<evidence type="ECO:0000256" key="7">
    <source>
        <dbReference type="ARBA" id="ARBA00019357"/>
    </source>
</evidence>
<dbReference type="PIRSF" id="PIRSF001563">
    <property type="entry name" value="Folylpolyglu_synth"/>
    <property type="match status" value="1"/>
</dbReference>
<comment type="pathway">
    <text evidence="3">Cofactor biosynthesis; tetrahydrofolylpolyglutamate biosynthesis.</text>
</comment>
<evidence type="ECO:0000256" key="17">
    <source>
        <dbReference type="ARBA" id="ARBA00047493"/>
    </source>
</evidence>
<dbReference type="InterPro" id="IPR001645">
    <property type="entry name" value="Folylpolyglutamate_synth"/>
</dbReference>
<dbReference type="InterPro" id="IPR013221">
    <property type="entry name" value="Mur_ligase_cen"/>
</dbReference>
<evidence type="ECO:0000256" key="1">
    <source>
        <dbReference type="ARBA" id="ARBA00002714"/>
    </source>
</evidence>
<evidence type="ECO:0000256" key="3">
    <source>
        <dbReference type="ARBA" id="ARBA00005150"/>
    </source>
</evidence>
<comment type="pathway">
    <text evidence="2">Cofactor biosynthesis; tetrahydrofolate biosynthesis; 7,8-dihydrofolate from 2-amino-4-hydroxy-6-hydroxymethyl-7,8-dihydropteridine diphosphate and 4-aminobenzoate: step 2/2.</text>
</comment>
<keyword evidence="12" id="KW-0460">Magnesium</keyword>
<dbReference type="Gene3D" id="3.90.190.20">
    <property type="entry name" value="Mur ligase, C-terminal domain"/>
    <property type="match status" value="1"/>
</dbReference>
<evidence type="ECO:0000256" key="8">
    <source>
        <dbReference type="ARBA" id="ARBA00022598"/>
    </source>
</evidence>
<proteinExistence type="inferred from homology"/>
<evidence type="ECO:0000256" key="19">
    <source>
        <dbReference type="ARBA" id="ARBA00049035"/>
    </source>
</evidence>
<organism evidence="24 25">
    <name type="scientific">Adhaeribacter terrigena</name>
    <dbReference type="NCBI Taxonomy" id="2793070"/>
    <lineage>
        <taxon>Bacteria</taxon>
        <taxon>Pseudomonadati</taxon>
        <taxon>Bacteroidota</taxon>
        <taxon>Cytophagia</taxon>
        <taxon>Cytophagales</taxon>
        <taxon>Hymenobacteraceae</taxon>
        <taxon>Adhaeribacter</taxon>
    </lineage>
</organism>
<evidence type="ECO:0000313" key="24">
    <source>
        <dbReference type="EMBL" id="MBK0402882.1"/>
    </source>
</evidence>
<evidence type="ECO:0000256" key="11">
    <source>
        <dbReference type="ARBA" id="ARBA00022840"/>
    </source>
</evidence>
<evidence type="ECO:0000256" key="21">
    <source>
        <dbReference type="PIRNR" id="PIRNR001563"/>
    </source>
</evidence>
<evidence type="ECO:0000256" key="6">
    <source>
        <dbReference type="ARBA" id="ARBA00013025"/>
    </source>
</evidence>
<evidence type="ECO:0000256" key="13">
    <source>
        <dbReference type="ARBA" id="ARBA00022909"/>
    </source>
</evidence>
<evidence type="ECO:0000256" key="9">
    <source>
        <dbReference type="ARBA" id="ARBA00022723"/>
    </source>
</evidence>
<gene>
    <name evidence="24" type="ORF">I5M27_07780</name>
</gene>
<dbReference type="EC" id="6.3.2.17" evidence="6"/>
<dbReference type="Gene3D" id="3.40.1190.10">
    <property type="entry name" value="Mur-like, catalytic domain"/>
    <property type="match status" value="1"/>
</dbReference>
<evidence type="ECO:0000256" key="15">
    <source>
        <dbReference type="ARBA" id="ARBA00030592"/>
    </source>
</evidence>
<accession>A0ABS1C0D6</accession>
<dbReference type="Pfam" id="PF08245">
    <property type="entry name" value="Mur_ligase_M"/>
    <property type="match status" value="1"/>
</dbReference>
<feature type="domain" description="Mur ligase central" evidence="23">
    <location>
        <begin position="51"/>
        <end position="266"/>
    </location>
</feature>
<name>A0ABS1C0D6_9BACT</name>
<comment type="catalytic activity">
    <reaction evidence="17">
        <text>(6S)-5,6,7,8-tetrahydrofolyl-(gamma-L-Glu)(n) + L-glutamate + ATP = (6S)-5,6,7,8-tetrahydrofolyl-(gamma-L-Glu)(n+1) + ADP + phosphate + H(+)</text>
        <dbReference type="Rhea" id="RHEA:10580"/>
        <dbReference type="Rhea" id="RHEA-COMP:14738"/>
        <dbReference type="Rhea" id="RHEA-COMP:14740"/>
        <dbReference type="ChEBI" id="CHEBI:15378"/>
        <dbReference type="ChEBI" id="CHEBI:29985"/>
        <dbReference type="ChEBI" id="CHEBI:30616"/>
        <dbReference type="ChEBI" id="CHEBI:43474"/>
        <dbReference type="ChEBI" id="CHEBI:141005"/>
        <dbReference type="ChEBI" id="CHEBI:456216"/>
        <dbReference type="EC" id="6.3.2.17"/>
    </reaction>
</comment>
<dbReference type="SUPFAM" id="SSF53244">
    <property type="entry name" value="MurD-like peptide ligases, peptide-binding domain"/>
    <property type="match status" value="1"/>
</dbReference>
<dbReference type="NCBIfam" id="TIGR01499">
    <property type="entry name" value="folC"/>
    <property type="match status" value="1"/>
</dbReference>
<comment type="caution">
    <text evidence="24">The sequence shown here is derived from an EMBL/GenBank/DDBJ whole genome shotgun (WGS) entry which is preliminary data.</text>
</comment>
<dbReference type="EMBL" id="JAEHFX010000003">
    <property type="protein sequence ID" value="MBK0402882.1"/>
    <property type="molecule type" value="Genomic_DNA"/>
</dbReference>
<comment type="catalytic activity">
    <reaction evidence="20">
        <text>7,8-dihydropteroate + L-glutamate + ATP = 7,8-dihydrofolate + ADP + phosphate + H(+)</text>
        <dbReference type="Rhea" id="RHEA:23584"/>
        <dbReference type="ChEBI" id="CHEBI:15378"/>
        <dbReference type="ChEBI" id="CHEBI:17839"/>
        <dbReference type="ChEBI" id="CHEBI:29985"/>
        <dbReference type="ChEBI" id="CHEBI:30616"/>
        <dbReference type="ChEBI" id="CHEBI:43474"/>
        <dbReference type="ChEBI" id="CHEBI:57451"/>
        <dbReference type="ChEBI" id="CHEBI:456216"/>
        <dbReference type="EC" id="6.3.2.12"/>
    </reaction>
</comment>
<dbReference type="SUPFAM" id="SSF53623">
    <property type="entry name" value="MurD-like peptide ligases, catalytic domain"/>
    <property type="match status" value="1"/>
</dbReference>
<dbReference type="Proteomes" id="UP000644147">
    <property type="component" value="Unassembled WGS sequence"/>
</dbReference>
<evidence type="ECO:0000256" key="2">
    <source>
        <dbReference type="ARBA" id="ARBA00004799"/>
    </source>
</evidence>
<keyword evidence="8 21" id="KW-0436">Ligase</keyword>
<comment type="similarity">
    <text evidence="4 21">Belongs to the folylpolyglutamate synthase family.</text>
</comment>
<dbReference type="EC" id="6.3.2.12" evidence="5"/>
<keyword evidence="10 21" id="KW-0547">Nucleotide-binding</keyword>
<evidence type="ECO:0000256" key="5">
    <source>
        <dbReference type="ARBA" id="ARBA00013023"/>
    </source>
</evidence>
<keyword evidence="13" id="KW-0289">Folate biosynthesis</keyword>
<evidence type="ECO:0000313" key="25">
    <source>
        <dbReference type="Proteomes" id="UP000644147"/>
    </source>
</evidence>
<dbReference type="PANTHER" id="PTHR11136:SF0">
    <property type="entry name" value="DIHYDROFOLATE SYNTHETASE-RELATED"/>
    <property type="match status" value="1"/>
</dbReference>
<evidence type="ECO:0000256" key="16">
    <source>
        <dbReference type="ARBA" id="ARBA00032510"/>
    </source>
</evidence>
<evidence type="ECO:0000256" key="12">
    <source>
        <dbReference type="ARBA" id="ARBA00022842"/>
    </source>
</evidence>
<dbReference type="Pfam" id="PF02875">
    <property type="entry name" value="Mur_ligase_C"/>
    <property type="match status" value="1"/>
</dbReference>
<keyword evidence="25" id="KW-1185">Reference proteome</keyword>
<protein>
    <recommendedName>
        <fullName evidence="7">Dihydrofolate synthase/folylpolyglutamate synthase</fullName>
        <ecNumber evidence="5">6.3.2.12</ecNumber>
        <ecNumber evidence="6">6.3.2.17</ecNumber>
    </recommendedName>
    <alternativeName>
        <fullName evidence="16">Folylpoly-gamma-glutamate synthetase-dihydrofolate synthetase</fullName>
    </alternativeName>
    <alternativeName>
        <fullName evidence="14">Folylpolyglutamate synthetase</fullName>
    </alternativeName>
    <alternativeName>
        <fullName evidence="15">Tetrahydrofolylpolyglutamate synthase</fullName>
    </alternativeName>
</protein>
<dbReference type="InterPro" id="IPR004101">
    <property type="entry name" value="Mur_ligase_C"/>
</dbReference>
<evidence type="ECO:0000259" key="22">
    <source>
        <dbReference type="Pfam" id="PF02875"/>
    </source>
</evidence>
<dbReference type="PROSITE" id="PS01012">
    <property type="entry name" value="FOLYLPOLYGLU_SYNT_2"/>
    <property type="match status" value="1"/>
</dbReference>
<evidence type="ECO:0000256" key="4">
    <source>
        <dbReference type="ARBA" id="ARBA00008276"/>
    </source>
</evidence>